<dbReference type="CDD" id="cd07185">
    <property type="entry name" value="OmpA_C-like"/>
    <property type="match status" value="1"/>
</dbReference>
<dbReference type="InterPro" id="IPR011990">
    <property type="entry name" value="TPR-like_helical_dom_sf"/>
</dbReference>
<keyword evidence="5" id="KW-0732">Signal</keyword>
<dbReference type="PROSITE" id="PS51123">
    <property type="entry name" value="OMPA_2"/>
    <property type="match status" value="1"/>
</dbReference>
<keyword evidence="3" id="KW-0998">Cell outer membrane</keyword>
<dbReference type="SUPFAM" id="SSF48452">
    <property type="entry name" value="TPR-like"/>
    <property type="match status" value="1"/>
</dbReference>
<evidence type="ECO:0000256" key="1">
    <source>
        <dbReference type="ARBA" id="ARBA00004442"/>
    </source>
</evidence>
<dbReference type="Pfam" id="PF07676">
    <property type="entry name" value="PD40"/>
    <property type="match status" value="3"/>
</dbReference>
<dbReference type="SUPFAM" id="SSF103088">
    <property type="entry name" value="OmpA-like"/>
    <property type="match status" value="1"/>
</dbReference>
<feature type="domain" description="OmpA-like" evidence="6">
    <location>
        <begin position="505"/>
        <end position="626"/>
    </location>
</feature>
<evidence type="ECO:0000259" key="6">
    <source>
        <dbReference type="PROSITE" id="PS51123"/>
    </source>
</evidence>
<evidence type="ECO:0000256" key="2">
    <source>
        <dbReference type="ARBA" id="ARBA00023136"/>
    </source>
</evidence>
<dbReference type="Pfam" id="PF00691">
    <property type="entry name" value="OmpA"/>
    <property type="match status" value="1"/>
</dbReference>
<evidence type="ECO:0000256" key="5">
    <source>
        <dbReference type="SAM" id="SignalP"/>
    </source>
</evidence>
<dbReference type="PANTHER" id="PTHR30329:SF21">
    <property type="entry name" value="LIPOPROTEIN YIAD-RELATED"/>
    <property type="match status" value="1"/>
</dbReference>
<dbReference type="InterPro" id="IPR008969">
    <property type="entry name" value="CarboxyPept-like_regulatory"/>
</dbReference>
<dbReference type="RefSeq" id="WP_380736366.1">
    <property type="nucleotide sequence ID" value="NZ_JBHTJP010000002.1"/>
</dbReference>
<gene>
    <name evidence="7" type="ORF">ACFQ1G_00975</name>
</gene>
<organism evidence="7 8">
    <name type="scientific">Salinimicrobium gaetbulicola</name>
    <dbReference type="NCBI Taxonomy" id="999702"/>
    <lineage>
        <taxon>Bacteria</taxon>
        <taxon>Pseudomonadati</taxon>
        <taxon>Bacteroidota</taxon>
        <taxon>Flavobacteriia</taxon>
        <taxon>Flavobacteriales</taxon>
        <taxon>Flavobacteriaceae</taxon>
        <taxon>Salinimicrobium</taxon>
    </lineage>
</organism>
<dbReference type="InterPro" id="IPR006665">
    <property type="entry name" value="OmpA-like"/>
</dbReference>
<dbReference type="Gene3D" id="1.25.40.10">
    <property type="entry name" value="Tetratricopeptide repeat domain"/>
    <property type="match status" value="1"/>
</dbReference>
<dbReference type="PANTHER" id="PTHR30329">
    <property type="entry name" value="STATOR ELEMENT OF FLAGELLAR MOTOR COMPLEX"/>
    <property type="match status" value="1"/>
</dbReference>
<dbReference type="InterPro" id="IPR011042">
    <property type="entry name" value="6-blade_b-propeller_TolB-like"/>
</dbReference>
<dbReference type="PRINTS" id="PR01021">
    <property type="entry name" value="OMPADOMAIN"/>
</dbReference>
<accession>A0ABW3IBC6</accession>
<comment type="caution">
    <text evidence="7">The sequence shown here is derived from an EMBL/GenBank/DDBJ whole genome shotgun (WGS) entry which is preliminary data.</text>
</comment>
<keyword evidence="2 4" id="KW-0472">Membrane</keyword>
<dbReference type="Pfam" id="PF13620">
    <property type="entry name" value="CarboxypepD_reg"/>
    <property type="match status" value="1"/>
</dbReference>
<name>A0ABW3IBC6_9FLAO</name>
<dbReference type="InterPro" id="IPR050330">
    <property type="entry name" value="Bact_OuterMem_StrucFunc"/>
</dbReference>
<comment type="subcellular location">
    <subcellularLocation>
        <location evidence="1">Cell outer membrane</location>
    </subcellularLocation>
</comment>
<sequence>MNKKYALLLLAILSAFTMTAQSGKQKKADRLYDDFAYVKAIEVYKDLVEKDYNTTYNQQRIADSYYKLRDPDNAVQYYRHVVEQPDISPEVYYRYAQMLRGMREYDESRVWLKKYQEEGKNPQQVEELLEPDGIITYEGLESFRVRPAAINSQFSDFGTFENNGTIYFVSARGDANTKTKIYDWTGEPFLDVYTTSTGGSSVSPVKGDINTVRHEGPLTISSDGKTMYFTRNNYLDNRNGKKDKEGVNHLKIYKATKDGDEWEDIEEMPFTNDRYSVGHPSLSKDGKTLYFASDAPGGQGGSDIYKVSIEDGTYSEPENLGPLVNTPGNEVFPFISEEGNLYFSSDGHKGYGLLDVFVITKDSPKKVQNLGQPVNSSLDDFAFTQTSGDNTKGYISSNREGGQGNDDIYELNILAPLVLKGKVTDSINGKPIENATVRLMDENDNQIAFLETDEEGNYETEVARDKVYPIEAKHIKYNTKTDELNTSDSDDKTEIVYDIELAPVRDVEYLAEINKIYFDFDKSNIRPDAAKELDKLVDLMTNEYPELVIEIGSHTDKRGSIEYNRKLAERRAQSTYDYLVKHGINPERIVKYQGYGEEKPDVDCIRCNEQEHQLNRRSVFKVVKME</sequence>
<reference evidence="8" key="1">
    <citation type="journal article" date="2019" name="Int. J. Syst. Evol. Microbiol.">
        <title>The Global Catalogue of Microorganisms (GCM) 10K type strain sequencing project: providing services to taxonomists for standard genome sequencing and annotation.</title>
        <authorList>
            <consortium name="The Broad Institute Genomics Platform"/>
            <consortium name="The Broad Institute Genome Sequencing Center for Infectious Disease"/>
            <person name="Wu L."/>
            <person name="Ma J."/>
        </authorList>
    </citation>
    <scope>NUCLEOTIDE SEQUENCE [LARGE SCALE GENOMIC DNA]</scope>
    <source>
        <strain evidence="8">CCUG 60898</strain>
    </source>
</reference>
<dbReference type="SUPFAM" id="SSF49464">
    <property type="entry name" value="Carboxypeptidase regulatory domain-like"/>
    <property type="match status" value="1"/>
</dbReference>
<keyword evidence="8" id="KW-1185">Reference proteome</keyword>
<dbReference type="Gene3D" id="2.60.40.1120">
    <property type="entry name" value="Carboxypeptidase-like, regulatory domain"/>
    <property type="match status" value="1"/>
</dbReference>
<dbReference type="Proteomes" id="UP001597100">
    <property type="component" value="Unassembled WGS sequence"/>
</dbReference>
<dbReference type="Gene3D" id="3.30.1330.60">
    <property type="entry name" value="OmpA-like domain"/>
    <property type="match status" value="1"/>
</dbReference>
<evidence type="ECO:0000256" key="3">
    <source>
        <dbReference type="ARBA" id="ARBA00023237"/>
    </source>
</evidence>
<dbReference type="InterPro" id="IPR011659">
    <property type="entry name" value="WD40"/>
</dbReference>
<evidence type="ECO:0000313" key="7">
    <source>
        <dbReference type="EMBL" id="MFD0975352.1"/>
    </source>
</evidence>
<protein>
    <submittedName>
        <fullName evidence="7">OmpA family protein</fullName>
    </submittedName>
</protein>
<dbReference type="InterPro" id="IPR006664">
    <property type="entry name" value="OMP_bac"/>
</dbReference>
<feature type="chain" id="PRO_5045497307" evidence="5">
    <location>
        <begin position="21"/>
        <end position="626"/>
    </location>
</feature>
<dbReference type="Gene3D" id="2.120.10.30">
    <property type="entry name" value="TolB, C-terminal domain"/>
    <property type="match status" value="1"/>
</dbReference>
<proteinExistence type="predicted"/>
<dbReference type="InterPro" id="IPR036737">
    <property type="entry name" value="OmpA-like_sf"/>
</dbReference>
<dbReference type="SUPFAM" id="SSF82171">
    <property type="entry name" value="DPP6 N-terminal domain-like"/>
    <property type="match status" value="1"/>
</dbReference>
<feature type="signal peptide" evidence="5">
    <location>
        <begin position="1"/>
        <end position="20"/>
    </location>
</feature>
<evidence type="ECO:0000313" key="8">
    <source>
        <dbReference type="Proteomes" id="UP001597100"/>
    </source>
</evidence>
<dbReference type="EMBL" id="JBHTJP010000002">
    <property type="protein sequence ID" value="MFD0975352.1"/>
    <property type="molecule type" value="Genomic_DNA"/>
</dbReference>
<evidence type="ECO:0000256" key="4">
    <source>
        <dbReference type="PROSITE-ProRule" id="PRU00473"/>
    </source>
</evidence>